<dbReference type="PANTHER" id="PTHR12128">
    <property type="entry name" value="DIHYDRODIPICOLINATE SYNTHASE"/>
    <property type="match status" value="1"/>
</dbReference>
<dbReference type="InterPro" id="IPR002220">
    <property type="entry name" value="DapA-like"/>
</dbReference>
<dbReference type="Gene3D" id="3.20.20.70">
    <property type="entry name" value="Aldolase class I"/>
    <property type="match status" value="1"/>
</dbReference>
<accession>A0A644T150</accession>
<comment type="caution">
    <text evidence="2">The sequence shown here is derived from an EMBL/GenBank/DDBJ whole genome shotgun (WGS) entry which is preliminary data.</text>
</comment>
<dbReference type="PANTHER" id="PTHR12128:SF66">
    <property type="entry name" value="4-HYDROXY-2-OXOGLUTARATE ALDOLASE, MITOCHONDRIAL"/>
    <property type="match status" value="1"/>
</dbReference>
<reference evidence="2" key="1">
    <citation type="submission" date="2019-08" db="EMBL/GenBank/DDBJ databases">
        <authorList>
            <person name="Kucharzyk K."/>
            <person name="Murdoch R.W."/>
            <person name="Higgins S."/>
            <person name="Loffler F."/>
        </authorList>
    </citation>
    <scope>NUCLEOTIDE SEQUENCE</scope>
</reference>
<evidence type="ECO:0000313" key="2">
    <source>
        <dbReference type="EMBL" id="MPL59912.1"/>
    </source>
</evidence>
<proteinExistence type="predicted"/>
<dbReference type="EC" id="4.3.3.7" evidence="2"/>
<dbReference type="SUPFAM" id="SSF51569">
    <property type="entry name" value="Aldolase"/>
    <property type="match status" value="1"/>
</dbReference>
<organism evidence="2">
    <name type="scientific">bioreactor metagenome</name>
    <dbReference type="NCBI Taxonomy" id="1076179"/>
    <lineage>
        <taxon>unclassified sequences</taxon>
        <taxon>metagenomes</taxon>
        <taxon>ecological metagenomes</taxon>
    </lineage>
</organism>
<sequence>MNMEMLTGVFAPMTTPFKNDEIDYEGLAANVEKMNSTGLKGYFVLGTNGEFKALSIEERFKVLDLVVKTAAKDKVIMAGCGAESTKETIDLVKRAADSGAKMASVLMPCFFAKKMTDEIQERHVYEVADASPIPIVIYNNPSVNAGVVVKQALALRLAAHPNIAGVKDSSKETYIENLAAASDKFHVLAGSAAYFLDLMRKGGKGGVLSLANVFPQQCADLYKAILAGENELAENLNTKLVSLNSKVSGAFGVAGVKAAMDMVGFAGGLPRRPYKGLTAENLATLKADLEQSGFMG</sequence>
<dbReference type="InterPro" id="IPR013785">
    <property type="entry name" value="Aldolase_TIM"/>
</dbReference>
<keyword evidence="1 2" id="KW-0456">Lyase</keyword>
<dbReference type="PIRSF" id="PIRSF001365">
    <property type="entry name" value="DHDPS"/>
    <property type="match status" value="1"/>
</dbReference>
<dbReference type="SMART" id="SM01130">
    <property type="entry name" value="DHDPS"/>
    <property type="match status" value="1"/>
</dbReference>
<dbReference type="GO" id="GO:0008840">
    <property type="term" value="F:4-hydroxy-tetrahydrodipicolinate synthase activity"/>
    <property type="evidence" value="ECO:0007669"/>
    <property type="project" value="UniProtKB-EC"/>
</dbReference>
<gene>
    <name evidence="2" type="primary">dapA_3</name>
    <name evidence="2" type="ORF">SDC9_05468</name>
</gene>
<evidence type="ECO:0000256" key="1">
    <source>
        <dbReference type="ARBA" id="ARBA00023239"/>
    </source>
</evidence>
<dbReference type="EMBL" id="VSSQ01000010">
    <property type="protein sequence ID" value="MPL59912.1"/>
    <property type="molecule type" value="Genomic_DNA"/>
</dbReference>
<name>A0A644T150_9ZZZZ</name>
<dbReference type="PRINTS" id="PR00146">
    <property type="entry name" value="DHPICSNTHASE"/>
</dbReference>
<dbReference type="AlphaFoldDB" id="A0A644T150"/>
<dbReference type="Pfam" id="PF00701">
    <property type="entry name" value="DHDPS"/>
    <property type="match status" value="1"/>
</dbReference>
<dbReference type="CDD" id="cd00408">
    <property type="entry name" value="DHDPS-like"/>
    <property type="match status" value="1"/>
</dbReference>
<protein>
    <submittedName>
        <fullName evidence="2">4-hydroxy-tetrahydrodipicolinate synthase</fullName>
        <ecNumber evidence="2">4.3.3.7</ecNumber>
    </submittedName>
</protein>